<keyword evidence="11" id="KW-1185">Reference proteome</keyword>
<dbReference type="EMBL" id="JAYGIE010000016">
    <property type="protein sequence ID" value="MEA5477087.1"/>
    <property type="molecule type" value="Genomic_DNA"/>
</dbReference>
<evidence type="ECO:0000256" key="4">
    <source>
        <dbReference type="ARBA" id="ARBA00022679"/>
    </source>
</evidence>
<dbReference type="InterPro" id="IPR056736">
    <property type="entry name" value="SUS_EPBD"/>
</dbReference>
<keyword evidence="3 10" id="KW-0328">Glycosyltransferase</keyword>
<dbReference type="InterPro" id="IPR012820">
    <property type="entry name" value="Sucrose_synthase_pln/cyn"/>
</dbReference>
<feature type="domain" description="Sucrose synthase first GT-B" evidence="8">
    <location>
        <begin position="269"/>
        <end position="561"/>
    </location>
</feature>
<dbReference type="Gene3D" id="1.20.120.1230">
    <property type="match status" value="1"/>
</dbReference>
<dbReference type="SUPFAM" id="SSF53756">
    <property type="entry name" value="UDP-Glycosyltransferase/glycogen phosphorylase"/>
    <property type="match status" value="1"/>
</dbReference>
<dbReference type="Gene3D" id="3.10.450.330">
    <property type="match status" value="1"/>
</dbReference>
<sequence length="815" mass="93725">MHKLIQAILNSDERKTLEQLVANLRGNGKCYFLRNEILQTFTELCGQSSEPTQAYHSSSLSQLINYIHELILDENLDNSLNENLKENNVWLVLRPWIGSQQVWKLTADLTQEIQMNVHELLNLRDRQVNREQSHILNIDFNPFYEGSPRISDPRNMGQGLTFLSKYLCNKLTNDFPHWLEALFMALHILEHDRMQLLINAHIKSGSELTKQVKLALKLLDQVDANLLYAKVHNDLQTLGFEPGWGNTVGRTRETMELLHHLLENPEPAILDTFVSRVPAIFRVVSISIHGWIGQESTLGLPETRSQAAYVLEQARSIEQQIHINIQESGLDLLGIRPQVIILTRLIPNSMETQSNLDWEKIEGTDNAWFLRVPFQKFNPVVTDHWIPKSEIWPYLESFAVDAESKLIDKLGGKPDLIIGHYSDGNLVAALLAERLNAIHCQIAHSLEKPKHLFGNLYWQDLDSQYHFSCQFTAELIGMNAADFIITSSYQEIMGTPESVGQYDSYQCFTMPNLYHVTNGIDLFSPRFNRVPPGVNEQIFFPYHQIEKRDLEQRNHIQSLLFKQENRQIFGHLSQPDLRPILAVAKIATVKNLAGLIECFGRSPELQKECNLILVTDALEVGDVSNSDAARELAKLHTLIYQYNLHGNIRWLGMRLINSDMGEVYRAIADRQGIFIHFAKFESCGRTILEAMISGLPTFATEFGGSLEIIQDGINGLHINPLDLDGTAKKILQFLHQCQSDREYWTQISALAIQRIQEQYNWQDHTQKLLLLAKIYSFWDCIYSDNREARQHYLEALFYLLYKPRAEQILAEHMQR</sequence>
<dbReference type="NCBIfam" id="TIGR02470">
    <property type="entry name" value="sucr_synth"/>
    <property type="match status" value="1"/>
</dbReference>
<reference evidence="10 11" key="1">
    <citation type="submission" date="2023-12" db="EMBL/GenBank/DDBJ databases">
        <title>Baltic Sea Cyanobacteria.</title>
        <authorList>
            <person name="Delbaje E."/>
            <person name="Fewer D.P."/>
            <person name="Shishido T.K."/>
        </authorList>
    </citation>
    <scope>NUCLEOTIDE SEQUENCE [LARGE SCALE GENOMIC DNA]</scope>
    <source>
        <strain evidence="10 11">UHCC 0370</strain>
    </source>
</reference>
<keyword evidence="4 10" id="KW-0808">Transferase</keyword>
<proteinExistence type="predicted"/>
<evidence type="ECO:0000256" key="5">
    <source>
        <dbReference type="ARBA" id="ARBA00049030"/>
    </source>
</evidence>
<feature type="domain" description="Glycosyl transferase family 1" evidence="7">
    <location>
        <begin position="569"/>
        <end position="744"/>
    </location>
</feature>
<evidence type="ECO:0000256" key="1">
    <source>
        <dbReference type="ARBA" id="ARBA00012540"/>
    </source>
</evidence>
<dbReference type="Proteomes" id="UP001301388">
    <property type="component" value="Unassembled WGS sequence"/>
</dbReference>
<dbReference type="InterPro" id="IPR000368">
    <property type="entry name" value="Sucrose_synth_GT-B1"/>
</dbReference>
<evidence type="ECO:0000259" key="8">
    <source>
        <dbReference type="Pfam" id="PF00862"/>
    </source>
</evidence>
<organism evidence="10 11">
    <name type="scientific">Pseudanabaena galeata UHCC 0370</name>
    <dbReference type="NCBI Taxonomy" id="3110310"/>
    <lineage>
        <taxon>Bacteria</taxon>
        <taxon>Bacillati</taxon>
        <taxon>Cyanobacteriota</taxon>
        <taxon>Cyanophyceae</taxon>
        <taxon>Pseudanabaenales</taxon>
        <taxon>Pseudanabaenaceae</taxon>
        <taxon>Pseudanabaena</taxon>
    </lineage>
</organism>
<dbReference type="Gene3D" id="3.40.50.2000">
    <property type="entry name" value="Glycogen Phosphorylase B"/>
    <property type="match status" value="2"/>
</dbReference>
<feature type="domain" description="Sucrose synthase EPBD" evidence="9">
    <location>
        <begin position="158"/>
        <end position="246"/>
    </location>
</feature>
<dbReference type="Pfam" id="PF00534">
    <property type="entry name" value="Glycos_transf_1"/>
    <property type="match status" value="1"/>
</dbReference>
<comment type="catalytic activity">
    <reaction evidence="5">
        <text>an NDP-alpha-D-glucose + D-fructose = a ribonucleoside 5'-diphosphate + sucrose + H(+)</text>
        <dbReference type="Rhea" id="RHEA:16241"/>
        <dbReference type="ChEBI" id="CHEBI:15378"/>
        <dbReference type="ChEBI" id="CHEBI:17992"/>
        <dbReference type="ChEBI" id="CHEBI:37721"/>
        <dbReference type="ChEBI" id="CHEBI:57930"/>
        <dbReference type="ChEBI" id="CHEBI:76533"/>
        <dbReference type="EC" id="2.4.1.13"/>
    </reaction>
</comment>
<protein>
    <recommendedName>
        <fullName evidence="2 6">Sucrose synthase</fullName>
        <ecNumber evidence="1 6">2.4.1.13</ecNumber>
    </recommendedName>
</protein>
<dbReference type="GO" id="GO:0016157">
    <property type="term" value="F:sucrose synthase activity"/>
    <property type="evidence" value="ECO:0007669"/>
    <property type="project" value="UniProtKB-EC"/>
</dbReference>
<dbReference type="Pfam" id="PF24862">
    <property type="entry name" value="SUS_EPBD"/>
    <property type="match status" value="1"/>
</dbReference>
<dbReference type="PANTHER" id="PTHR45839:SF7">
    <property type="entry name" value="SUCROSE SYNTHASE 1"/>
    <property type="match status" value="1"/>
</dbReference>
<evidence type="ECO:0000256" key="6">
    <source>
        <dbReference type="NCBIfam" id="TIGR02470"/>
    </source>
</evidence>
<evidence type="ECO:0000256" key="3">
    <source>
        <dbReference type="ARBA" id="ARBA00022676"/>
    </source>
</evidence>
<evidence type="ECO:0000256" key="2">
    <source>
        <dbReference type="ARBA" id="ARBA00020955"/>
    </source>
</evidence>
<comment type="caution">
    <text evidence="10">The sequence shown here is derived from an EMBL/GenBank/DDBJ whole genome shotgun (WGS) entry which is preliminary data.</text>
</comment>
<accession>A0ABU5TG43</accession>
<dbReference type="EC" id="2.4.1.13" evidence="1 6"/>
<dbReference type="PANTHER" id="PTHR45839">
    <property type="match status" value="1"/>
</dbReference>
<evidence type="ECO:0000259" key="7">
    <source>
        <dbReference type="Pfam" id="PF00534"/>
    </source>
</evidence>
<dbReference type="Pfam" id="PF00862">
    <property type="entry name" value="GT-B_Sucrose_synth"/>
    <property type="match status" value="1"/>
</dbReference>
<name>A0ABU5TG43_9CYAN</name>
<evidence type="ECO:0000313" key="11">
    <source>
        <dbReference type="Proteomes" id="UP001301388"/>
    </source>
</evidence>
<dbReference type="RefSeq" id="WP_323260466.1">
    <property type="nucleotide sequence ID" value="NZ_JAYGIE010000016.1"/>
</dbReference>
<gene>
    <name evidence="10" type="ORF">VB774_05585</name>
</gene>
<evidence type="ECO:0000259" key="9">
    <source>
        <dbReference type="Pfam" id="PF24862"/>
    </source>
</evidence>
<evidence type="ECO:0000313" key="10">
    <source>
        <dbReference type="EMBL" id="MEA5477087.1"/>
    </source>
</evidence>
<dbReference type="InterPro" id="IPR001296">
    <property type="entry name" value="Glyco_trans_1"/>
</dbReference>